<proteinExistence type="predicted"/>
<feature type="compositionally biased region" description="Polar residues" evidence="1">
    <location>
        <begin position="20"/>
        <end position="50"/>
    </location>
</feature>
<evidence type="ECO:0000313" key="3">
    <source>
        <dbReference type="Proteomes" id="UP000235672"/>
    </source>
</evidence>
<evidence type="ECO:0000256" key="1">
    <source>
        <dbReference type="SAM" id="MobiDB-lite"/>
    </source>
</evidence>
<keyword evidence="3" id="KW-1185">Reference proteome</keyword>
<organism evidence="2 3">
    <name type="scientific">Hyaloscypha hepaticicola</name>
    <dbReference type="NCBI Taxonomy" id="2082293"/>
    <lineage>
        <taxon>Eukaryota</taxon>
        <taxon>Fungi</taxon>
        <taxon>Dikarya</taxon>
        <taxon>Ascomycota</taxon>
        <taxon>Pezizomycotina</taxon>
        <taxon>Leotiomycetes</taxon>
        <taxon>Helotiales</taxon>
        <taxon>Hyaloscyphaceae</taxon>
        <taxon>Hyaloscypha</taxon>
    </lineage>
</organism>
<dbReference type="Proteomes" id="UP000235672">
    <property type="component" value="Unassembled WGS sequence"/>
</dbReference>
<feature type="region of interest" description="Disordered" evidence="1">
    <location>
        <begin position="1"/>
        <end position="79"/>
    </location>
</feature>
<reference evidence="2 3" key="1">
    <citation type="submission" date="2016-05" db="EMBL/GenBank/DDBJ databases">
        <title>A degradative enzymes factory behind the ericoid mycorrhizal symbiosis.</title>
        <authorList>
            <consortium name="DOE Joint Genome Institute"/>
            <person name="Martino E."/>
            <person name="Morin E."/>
            <person name="Grelet G."/>
            <person name="Kuo A."/>
            <person name="Kohler A."/>
            <person name="Daghino S."/>
            <person name="Barry K."/>
            <person name="Choi C."/>
            <person name="Cichocki N."/>
            <person name="Clum A."/>
            <person name="Copeland A."/>
            <person name="Hainaut M."/>
            <person name="Haridas S."/>
            <person name="Labutti K."/>
            <person name="Lindquist E."/>
            <person name="Lipzen A."/>
            <person name="Khouja H.-R."/>
            <person name="Murat C."/>
            <person name="Ohm R."/>
            <person name="Olson A."/>
            <person name="Spatafora J."/>
            <person name="Veneault-Fourrey C."/>
            <person name="Henrissat B."/>
            <person name="Grigoriev I."/>
            <person name="Martin F."/>
            <person name="Perotto S."/>
        </authorList>
    </citation>
    <scope>NUCLEOTIDE SEQUENCE [LARGE SCALE GENOMIC DNA]</scope>
    <source>
        <strain evidence="2 3">UAMH 7357</strain>
    </source>
</reference>
<accession>A0A2J6Q454</accession>
<protein>
    <submittedName>
        <fullName evidence="2">Uncharacterized protein</fullName>
    </submittedName>
</protein>
<evidence type="ECO:0000313" key="2">
    <source>
        <dbReference type="EMBL" id="PMD21026.1"/>
    </source>
</evidence>
<name>A0A2J6Q454_9HELO</name>
<feature type="compositionally biased region" description="Pro residues" evidence="1">
    <location>
        <begin position="70"/>
        <end position="79"/>
    </location>
</feature>
<sequence>MTLRWINPPTPLPEALPGITNKSQHISGVNPGQRTDMSVGGHQSHTTINNPPVPRLRIEDPTIDSHPGSAPSPSPSPSP</sequence>
<dbReference type="EMBL" id="KZ613483">
    <property type="protein sequence ID" value="PMD21026.1"/>
    <property type="molecule type" value="Genomic_DNA"/>
</dbReference>
<gene>
    <name evidence="2" type="ORF">NA56DRAFT_704272</name>
</gene>
<dbReference type="AlphaFoldDB" id="A0A2J6Q454"/>